<evidence type="ECO:0000313" key="11">
    <source>
        <dbReference type="Proteomes" id="UP001447857"/>
    </source>
</evidence>
<keyword evidence="5" id="KW-0067">ATP-binding</keyword>
<dbReference type="InterPro" id="IPR003856">
    <property type="entry name" value="LPS_length_determ_N"/>
</dbReference>
<keyword evidence="4" id="KW-0547">Nucleotide-binding</keyword>
<accession>A0ABZ2Q9U3</accession>
<protein>
    <submittedName>
        <fullName evidence="10">Polysaccharide biosynthesis tyrosine autokinase</fullName>
        <ecNumber evidence="10">2.7.10.2</ecNumber>
    </submittedName>
</protein>
<evidence type="ECO:0000256" key="2">
    <source>
        <dbReference type="ARBA" id="ARBA00022475"/>
    </source>
</evidence>
<feature type="transmembrane region" description="Helical" evidence="8">
    <location>
        <begin position="12"/>
        <end position="32"/>
    </location>
</feature>
<evidence type="ECO:0000256" key="3">
    <source>
        <dbReference type="ARBA" id="ARBA00022692"/>
    </source>
</evidence>
<evidence type="ECO:0000256" key="6">
    <source>
        <dbReference type="ARBA" id="ARBA00022989"/>
    </source>
</evidence>
<dbReference type="NCBIfam" id="TIGR01007">
    <property type="entry name" value="eps_fam"/>
    <property type="match status" value="1"/>
</dbReference>
<proteinExistence type="predicted"/>
<dbReference type="EMBL" id="CP147988">
    <property type="protein sequence ID" value="WXK49723.1"/>
    <property type="molecule type" value="Genomic_DNA"/>
</dbReference>
<evidence type="ECO:0000256" key="4">
    <source>
        <dbReference type="ARBA" id="ARBA00022741"/>
    </source>
</evidence>
<evidence type="ECO:0000259" key="9">
    <source>
        <dbReference type="Pfam" id="PF02706"/>
    </source>
</evidence>
<reference evidence="10 11" key="1">
    <citation type="submission" date="2024-02" db="EMBL/GenBank/DDBJ databases">
        <title>complete genome of Flavobacterium ginsenosidimutans Str. YTB16.</title>
        <authorList>
            <person name="Wang Q."/>
        </authorList>
    </citation>
    <scope>NUCLEOTIDE SEQUENCE [LARGE SCALE GENOMIC DNA]</scope>
    <source>
        <strain evidence="10 11">YTB16</strain>
    </source>
</reference>
<dbReference type="InterPro" id="IPR050445">
    <property type="entry name" value="Bact_polysacc_biosynth/exp"/>
</dbReference>
<name>A0ABZ2Q9U3_9FLAO</name>
<evidence type="ECO:0000256" key="7">
    <source>
        <dbReference type="ARBA" id="ARBA00023136"/>
    </source>
</evidence>
<dbReference type="EC" id="2.7.10.2" evidence="10"/>
<dbReference type="InterPro" id="IPR027417">
    <property type="entry name" value="P-loop_NTPase"/>
</dbReference>
<evidence type="ECO:0000256" key="5">
    <source>
        <dbReference type="ARBA" id="ARBA00022840"/>
    </source>
</evidence>
<keyword evidence="7 8" id="KW-0472">Membrane</keyword>
<dbReference type="Gene3D" id="3.40.50.300">
    <property type="entry name" value="P-loop containing nucleotide triphosphate hydrolases"/>
    <property type="match status" value="1"/>
</dbReference>
<dbReference type="GO" id="GO:0004715">
    <property type="term" value="F:non-membrane spanning protein tyrosine kinase activity"/>
    <property type="evidence" value="ECO:0007669"/>
    <property type="project" value="UniProtKB-EC"/>
</dbReference>
<dbReference type="CDD" id="cd05387">
    <property type="entry name" value="BY-kinase"/>
    <property type="match status" value="1"/>
</dbReference>
<dbReference type="InterPro" id="IPR005702">
    <property type="entry name" value="Wzc-like_C"/>
</dbReference>
<evidence type="ECO:0000313" key="10">
    <source>
        <dbReference type="EMBL" id="WXK49723.1"/>
    </source>
</evidence>
<keyword evidence="10" id="KW-0808">Transferase</keyword>
<evidence type="ECO:0000256" key="8">
    <source>
        <dbReference type="SAM" id="Phobius"/>
    </source>
</evidence>
<sequence length="781" mass="88496">MDFKKEFLKYLRYWPWFLLSLILFVGAAFIFIKIVPPTYETSATILIDKKQEDKTKIITISTDKSSSEDNLEDEIRLMTSNEFLLDVVKNLNLNYSYYEKVYTVQNNYINVLPFALIPTVSNDSLPLVSYEIKINENGFVVTETDTENSYTVKGYKGNEAVKGLPFKIQLSAKAKKNPSLYFDKEYKVTLEPTAIALKNLKSSLLVASDETAKGVIELKHIGSTPDRSRKILNEIIVLLDKNIVLNKQKVFRNTVSYLNQRIKSFTKEKDSIESEKERYLQNNDIGVMDNYIVEKTADRSQKKETASINERQISQAAFAINDIKQSGPAQTLGTDYNLDSPTVNQMLVNYNQKLMESQLILERAQKNNPAYISLMTQLKTQKQEILNTLEGYLNFLNQNSRVNREEQSIAEAKVKSIPTNDKVLGRINSNLSLKAETYVALLQKKEEAVLNGAILESNLKTLNAPETNYSAIFPQPKVFMLGAFMFGLLVPFGITYVRLFFDTKVHNEEDIQKIISNIPILGNIPKISTNDKLDNTATSRSMIAEASRALASNISYLLPRKEENRGRVVLFTSAIQGEGKSFCAFHSAITSSNLNKKTLLIGVDLRNPQLHDYFNVDRNVPGLSNFLANKADDWKEFLHKENNFSKNIDVLFAGEAPPNPSQLITNSNFESLIEEAKTLYDFIILDTAPVQIVSDTLNFSHLADVTVFVVKYDYTDKSNLVHINNFIKKGQLKNVGVVINGVNLKTAYGYGYNYGVSYGYQYKESGIKKPWYKRGLKIKEA</sequence>
<feature type="domain" description="Polysaccharide chain length determinant N-terminal" evidence="9">
    <location>
        <begin position="14"/>
        <end position="91"/>
    </location>
</feature>
<feature type="transmembrane region" description="Helical" evidence="8">
    <location>
        <begin position="478"/>
        <end position="501"/>
    </location>
</feature>
<keyword evidence="11" id="KW-1185">Reference proteome</keyword>
<dbReference type="PANTHER" id="PTHR32309:SF13">
    <property type="entry name" value="FERRIC ENTEROBACTIN TRANSPORT PROTEIN FEPE"/>
    <property type="match status" value="1"/>
</dbReference>
<keyword evidence="6 8" id="KW-1133">Transmembrane helix</keyword>
<dbReference type="PANTHER" id="PTHR32309">
    <property type="entry name" value="TYROSINE-PROTEIN KINASE"/>
    <property type="match status" value="1"/>
</dbReference>
<dbReference type="Proteomes" id="UP001447857">
    <property type="component" value="Chromosome"/>
</dbReference>
<keyword evidence="3 8" id="KW-0812">Transmembrane</keyword>
<organism evidence="10 11">
    <name type="scientific">Flavobacterium ginsenosidimutans</name>
    <dbReference type="NCBI Taxonomy" id="687844"/>
    <lineage>
        <taxon>Bacteria</taxon>
        <taxon>Pseudomonadati</taxon>
        <taxon>Bacteroidota</taxon>
        <taxon>Flavobacteriia</taxon>
        <taxon>Flavobacteriales</taxon>
        <taxon>Flavobacteriaceae</taxon>
        <taxon>Flavobacterium</taxon>
    </lineage>
</organism>
<gene>
    <name evidence="10" type="ORF">V6624_22145</name>
</gene>
<dbReference type="RefSeq" id="WP_338840217.1">
    <property type="nucleotide sequence ID" value="NZ_CP147988.1"/>
</dbReference>
<dbReference type="Pfam" id="PF02706">
    <property type="entry name" value="Wzz"/>
    <property type="match status" value="1"/>
</dbReference>
<evidence type="ECO:0000256" key="1">
    <source>
        <dbReference type="ARBA" id="ARBA00004651"/>
    </source>
</evidence>
<keyword evidence="2" id="KW-1003">Cell membrane</keyword>
<comment type="subcellular location">
    <subcellularLocation>
        <location evidence="1">Cell membrane</location>
        <topology evidence="1">Multi-pass membrane protein</topology>
    </subcellularLocation>
</comment>
<dbReference type="SUPFAM" id="SSF52540">
    <property type="entry name" value="P-loop containing nucleoside triphosphate hydrolases"/>
    <property type="match status" value="1"/>
</dbReference>